<accession>G5SW92</accession>
<gene>
    <name evidence="1" type="ORF">HMPREF9441_03663</name>
</gene>
<dbReference type="EMBL" id="AFFY01000074">
    <property type="protein sequence ID" value="EHG98556.1"/>
    <property type="molecule type" value="Genomic_DNA"/>
</dbReference>
<name>G5SW92_9BACT</name>
<dbReference type="Proteomes" id="UP000003598">
    <property type="component" value="Unassembled WGS sequence"/>
</dbReference>
<organism evidence="1 2">
    <name type="scientific">Paraprevotella clara YIT 11840</name>
    <dbReference type="NCBI Taxonomy" id="762968"/>
    <lineage>
        <taxon>Bacteria</taxon>
        <taxon>Pseudomonadati</taxon>
        <taxon>Bacteroidota</taxon>
        <taxon>Bacteroidia</taxon>
        <taxon>Bacteroidales</taxon>
        <taxon>Prevotellaceae</taxon>
        <taxon>Paraprevotella</taxon>
    </lineage>
</organism>
<comment type="caution">
    <text evidence="1">The sequence shown here is derived from an EMBL/GenBank/DDBJ whole genome shotgun (WGS) entry which is preliminary data.</text>
</comment>
<evidence type="ECO:0000313" key="2">
    <source>
        <dbReference type="Proteomes" id="UP000003598"/>
    </source>
</evidence>
<sequence length="46" mass="5462">MFDASIGFFLCTFDWYVEKHPTLIIWAQRYEKNSKGSRYVSLSPDN</sequence>
<dbReference type="STRING" id="762968.HMPREF9441_03663"/>
<reference evidence="1 2" key="1">
    <citation type="submission" date="2011-03" db="EMBL/GenBank/DDBJ databases">
        <authorList>
            <person name="Weinstock G."/>
            <person name="Sodergren E."/>
            <person name="Clifton S."/>
            <person name="Fulton L."/>
            <person name="Fulton B."/>
            <person name="Courtney L."/>
            <person name="Fronick C."/>
            <person name="Harrison M."/>
            <person name="Strong C."/>
            <person name="Farmer C."/>
            <person name="Delahaunty K."/>
            <person name="Markovic C."/>
            <person name="Hall O."/>
            <person name="Minx P."/>
            <person name="Tomlinson C."/>
            <person name="Mitreva M."/>
            <person name="Hou S."/>
            <person name="Chen J."/>
            <person name="Wollam A."/>
            <person name="Pepin K.H."/>
            <person name="Johnson M."/>
            <person name="Bhonagiri V."/>
            <person name="Zhang X."/>
            <person name="Suruliraj S."/>
            <person name="Warren W."/>
            <person name="Chinwalla A."/>
            <person name="Mardis E.R."/>
            <person name="Wilson R.K."/>
        </authorList>
    </citation>
    <scope>NUCLEOTIDE SEQUENCE [LARGE SCALE GENOMIC DNA]</scope>
    <source>
        <strain evidence="1 2">YIT 11840</strain>
    </source>
</reference>
<protein>
    <submittedName>
        <fullName evidence="1">Uncharacterized protein</fullName>
    </submittedName>
</protein>
<keyword evidence="2" id="KW-1185">Reference proteome</keyword>
<proteinExistence type="predicted"/>
<dbReference type="HOGENOM" id="CLU_3186802_0_0_10"/>
<evidence type="ECO:0000313" key="1">
    <source>
        <dbReference type="EMBL" id="EHG98556.1"/>
    </source>
</evidence>
<dbReference type="AlphaFoldDB" id="G5SW92"/>